<feature type="transmembrane region" description="Helical" evidence="1">
    <location>
        <begin position="12"/>
        <end position="33"/>
    </location>
</feature>
<keyword evidence="3" id="KW-1185">Reference proteome</keyword>
<protein>
    <submittedName>
        <fullName evidence="2">Uncharacterized protein</fullName>
    </submittedName>
</protein>
<proteinExistence type="predicted"/>
<keyword evidence="1" id="KW-0472">Membrane</keyword>
<gene>
    <name evidence="2" type="ORF">P5673_026604</name>
</gene>
<accession>A0AAD9Q019</accession>
<evidence type="ECO:0000313" key="3">
    <source>
        <dbReference type="Proteomes" id="UP001249851"/>
    </source>
</evidence>
<reference evidence="2" key="2">
    <citation type="journal article" date="2023" name="Science">
        <title>Genomic signatures of disease resistance in endangered staghorn corals.</title>
        <authorList>
            <person name="Vollmer S.V."/>
            <person name="Selwyn J.D."/>
            <person name="Despard B.A."/>
            <person name="Roesel C.L."/>
        </authorList>
    </citation>
    <scope>NUCLEOTIDE SEQUENCE</scope>
    <source>
        <strain evidence="2">K2</strain>
    </source>
</reference>
<evidence type="ECO:0000313" key="2">
    <source>
        <dbReference type="EMBL" id="KAK2552292.1"/>
    </source>
</evidence>
<sequence>MKGYQIVENELPILLLPLIDYITTYVTLILHFANHPSCIKVSVLLWEFLQGLNSAVHYLHGSCGRDEIFVAVRVLVVIVAMVQVTPEDIYCYSKLRTK</sequence>
<name>A0AAD9Q019_ACRCE</name>
<keyword evidence="1" id="KW-1133">Transmembrane helix</keyword>
<evidence type="ECO:0000256" key="1">
    <source>
        <dbReference type="SAM" id="Phobius"/>
    </source>
</evidence>
<organism evidence="2 3">
    <name type="scientific">Acropora cervicornis</name>
    <name type="common">Staghorn coral</name>
    <dbReference type="NCBI Taxonomy" id="6130"/>
    <lineage>
        <taxon>Eukaryota</taxon>
        <taxon>Metazoa</taxon>
        <taxon>Cnidaria</taxon>
        <taxon>Anthozoa</taxon>
        <taxon>Hexacorallia</taxon>
        <taxon>Scleractinia</taxon>
        <taxon>Astrocoeniina</taxon>
        <taxon>Acroporidae</taxon>
        <taxon>Acropora</taxon>
    </lineage>
</organism>
<keyword evidence="1" id="KW-0812">Transmembrane</keyword>
<dbReference type="Proteomes" id="UP001249851">
    <property type="component" value="Unassembled WGS sequence"/>
</dbReference>
<comment type="caution">
    <text evidence="2">The sequence shown here is derived from an EMBL/GenBank/DDBJ whole genome shotgun (WGS) entry which is preliminary data.</text>
</comment>
<dbReference type="AlphaFoldDB" id="A0AAD9Q019"/>
<reference evidence="2" key="1">
    <citation type="journal article" date="2023" name="G3 (Bethesda)">
        <title>Whole genome assembly and annotation of the endangered Caribbean coral Acropora cervicornis.</title>
        <authorList>
            <person name="Selwyn J.D."/>
            <person name="Vollmer S.V."/>
        </authorList>
    </citation>
    <scope>NUCLEOTIDE SEQUENCE</scope>
    <source>
        <strain evidence="2">K2</strain>
    </source>
</reference>
<dbReference type="EMBL" id="JARQWQ010000088">
    <property type="protein sequence ID" value="KAK2552292.1"/>
    <property type="molecule type" value="Genomic_DNA"/>
</dbReference>